<dbReference type="Gene3D" id="3.40.50.1000">
    <property type="entry name" value="HAD superfamily/HAD-like"/>
    <property type="match status" value="1"/>
</dbReference>
<dbReference type="InterPro" id="IPR052791">
    <property type="entry name" value="SSM1_domain"/>
</dbReference>
<dbReference type="Proteomes" id="UP000799441">
    <property type="component" value="Unassembled WGS sequence"/>
</dbReference>
<dbReference type="SFLD" id="SFLDG01132">
    <property type="entry name" value="C1.5.3:_5'-Nucleotidase_Like"/>
    <property type="match status" value="1"/>
</dbReference>
<dbReference type="GO" id="GO:0009166">
    <property type="term" value="P:nucleotide catabolic process"/>
    <property type="evidence" value="ECO:0007669"/>
    <property type="project" value="TreeGrafter"/>
</dbReference>
<dbReference type="PANTHER" id="PTHR47438:SF1">
    <property type="entry name" value="PHOSPHATE METABOLISM PROTEIN 8-RELATED"/>
    <property type="match status" value="1"/>
</dbReference>
<comment type="caution">
    <text evidence="2">The sequence shown here is derived from an EMBL/GenBank/DDBJ whole genome shotgun (WGS) entry which is preliminary data.</text>
</comment>
<dbReference type="NCBIfam" id="TIGR01993">
    <property type="entry name" value="Pyr-5-nucltdase"/>
    <property type="match status" value="1"/>
</dbReference>
<dbReference type="FunFam" id="1.10.150.450:FF:000001">
    <property type="entry name" value="SDT1p Pyrimidine nucleotidase"/>
    <property type="match status" value="1"/>
</dbReference>
<evidence type="ECO:0000256" key="1">
    <source>
        <dbReference type="SAM" id="MobiDB-lite"/>
    </source>
</evidence>
<sequence>MTMSTQPQTSNGTVTPSKPPSSTRKVFFFDIDNCLYPKSYKIHDHMSLLIDEYFQHHLALTREEANELHMRYYKDYGLAIEGLVRHHKVDPLEYNRKVDDALPLDDIIKPSPQLRKLLLDIDTSKYKLWLFTNAYLTHGERVVRLLGVEDLFEGITYCDYAAERLLCKPAQETFSKAMREADVSDPQDCYFVDDSMINVKGAKTYGWHAVHLVEPEVKPPASPVGHFQIQHLEELRTCFPEIFKQS</sequence>
<dbReference type="Gene3D" id="1.10.150.450">
    <property type="match status" value="1"/>
</dbReference>
<feature type="region of interest" description="Disordered" evidence="1">
    <location>
        <begin position="1"/>
        <end position="20"/>
    </location>
</feature>
<dbReference type="OrthoDB" id="1065058at2759"/>
<dbReference type="SUPFAM" id="SSF56784">
    <property type="entry name" value="HAD-like"/>
    <property type="match status" value="1"/>
</dbReference>
<dbReference type="InterPro" id="IPR023214">
    <property type="entry name" value="HAD_sf"/>
</dbReference>
<evidence type="ECO:0000313" key="3">
    <source>
        <dbReference type="Proteomes" id="UP000799441"/>
    </source>
</evidence>
<dbReference type="NCBIfam" id="TIGR01509">
    <property type="entry name" value="HAD-SF-IA-v3"/>
    <property type="match status" value="1"/>
</dbReference>
<reference evidence="2" key="1">
    <citation type="journal article" date="2020" name="Stud. Mycol.">
        <title>101 Dothideomycetes genomes: a test case for predicting lifestyles and emergence of pathogens.</title>
        <authorList>
            <person name="Haridas S."/>
            <person name="Albert R."/>
            <person name="Binder M."/>
            <person name="Bloem J."/>
            <person name="Labutti K."/>
            <person name="Salamov A."/>
            <person name="Andreopoulos B."/>
            <person name="Baker S."/>
            <person name="Barry K."/>
            <person name="Bills G."/>
            <person name="Bluhm B."/>
            <person name="Cannon C."/>
            <person name="Castanera R."/>
            <person name="Culley D."/>
            <person name="Daum C."/>
            <person name="Ezra D."/>
            <person name="Gonzalez J."/>
            <person name="Henrissat B."/>
            <person name="Kuo A."/>
            <person name="Liang C."/>
            <person name="Lipzen A."/>
            <person name="Lutzoni F."/>
            <person name="Magnuson J."/>
            <person name="Mondo S."/>
            <person name="Nolan M."/>
            <person name="Ohm R."/>
            <person name="Pangilinan J."/>
            <person name="Park H.-J."/>
            <person name="Ramirez L."/>
            <person name="Alfaro M."/>
            <person name="Sun H."/>
            <person name="Tritt A."/>
            <person name="Yoshinaga Y."/>
            <person name="Zwiers L.-H."/>
            <person name="Turgeon B."/>
            <person name="Goodwin S."/>
            <person name="Spatafora J."/>
            <person name="Crous P."/>
            <person name="Grigoriev I."/>
        </authorList>
    </citation>
    <scope>NUCLEOTIDE SEQUENCE</scope>
    <source>
        <strain evidence="2">CBS 116435</strain>
    </source>
</reference>
<protein>
    <submittedName>
        <fullName evidence="2">Pyrimidine 5-nucleotidase</fullName>
    </submittedName>
</protein>
<name>A0A9P4QEA9_9PEZI</name>
<gene>
    <name evidence="2" type="ORF">K431DRAFT_283153</name>
</gene>
<dbReference type="InterPro" id="IPR006439">
    <property type="entry name" value="HAD-SF_hydro_IA"/>
</dbReference>
<dbReference type="GO" id="GO:0006206">
    <property type="term" value="P:pyrimidine nucleobase metabolic process"/>
    <property type="evidence" value="ECO:0007669"/>
    <property type="project" value="TreeGrafter"/>
</dbReference>
<dbReference type="Pfam" id="PF00702">
    <property type="entry name" value="Hydrolase"/>
    <property type="match status" value="1"/>
</dbReference>
<dbReference type="SFLD" id="SFLDS00003">
    <property type="entry name" value="Haloacid_Dehalogenase"/>
    <property type="match status" value="1"/>
</dbReference>
<accession>A0A9P4QEA9</accession>
<evidence type="ECO:0000313" key="2">
    <source>
        <dbReference type="EMBL" id="KAF2723351.1"/>
    </source>
</evidence>
<dbReference type="AlphaFoldDB" id="A0A9P4QEA9"/>
<organism evidence="2 3">
    <name type="scientific">Polychaeton citri CBS 116435</name>
    <dbReference type="NCBI Taxonomy" id="1314669"/>
    <lineage>
        <taxon>Eukaryota</taxon>
        <taxon>Fungi</taxon>
        <taxon>Dikarya</taxon>
        <taxon>Ascomycota</taxon>
        <taxon>Pezizomycotina</taxon>
        <taxon>Dothideomycetes</taxon>
        <taxon>Dothideomycetidae</taxon>
        <taxon>Capnodiales</taxon>
        <taxon>Capnodiaceae</taxon>
        <taxon>Polychaeton</taxon>
    </lineage>
</organism>
<dbReference type="InterPro" id="IPR036412">
    <property type="entry name" value="HAD-like_sf"/>
</dbReference>
<dbReference type="EMBL" id="MU003777">
    <property type="protein sequence ID" value="KAF2723351.1"/>
    <property type="molecule type" value="Genomic_DNA"/>
</dbReference>
<keyword evidence="3" id="KW-1185">Reference proteome</keyword>
<dbReference type="SFLD" id="SFLDG01129">
    <property type="entry name" value="C1.5:_HAD__Beta-PGM__Phosphata"/>
    <property type="match status" value="1"/>
</dbReference>
<dbReference type="InterPro" id="IPR010237">
    <property type="entry name" value="Pyr-5-nucltdase"/>
</dbReference>
<proteinExistence type="predicted"/>
<dbReference type="GO" id="GO:0008252">
    <property type="term" value="F:nucleotidase activity"/>
    <property type="evidence" value="ECO:0007669"/>
    <property type="project" value="TreeGrafter"/>
</dbReference>
<dbReference type="PANTHER" id="PTHR47438">
    <property type="entry name" value="PHOSPHATE METABOLISM PROTEIN 8-RELATED"/>
    <property type="match status" value="1"/>
</dbReference>